<feature type="domain" description="RRM" evidence="5">
    <location>
        <begin position="38"/>
        <end position="129"/>
    </location>
</feature>
<evidence type="ECO:0000256" key="1">
    <source>
        <dbReference type="ARBA" id="ARBA00022737"/>
    </source>
</evidence>
<dbReference type="PANTHER" id="PTHR47640:SF10">
    <property type="entry name" value="TRNA SELENOCYSTEINE 1-ASSOCIATED PROTEIN 1-RELATED"/>
    <property type="match status" value="1"/>
</dbReference>
<comment type="caution">
    <text evidence="6">The sequence shown here is derived from an EMBL/GenBank/DDBJ whole genome shotgun (WGS) entry which is preliminary data.</text>
</comment>
<dbReference type="Pfam" id="PF00076">
    <property type="entry name" value="RRM_1"/>
    <property type="match status" value="2"/>
</dbReference>
<organism evidence="6 7">
    <name type="scientific">Dekkera bruxellensis</name>
    <name type="common">Brettanomyces custersii</name>
    <dbReference type="NCBI Taxonomy" id="5007"/>
    <lineage>
        <taxon>Eukaryota</taxon>
        <taxon>Fungi</taxon>
        <taxon>Dikarya</taxon>
        <taxon>Ascomycota</taxon>
        <taxon>Saccharomycotina</taxon>
        <taxon>Pichiomycetes</taxon>
        <taxon>Pichiales</taxon>
        <taxon>Pichiaceae</taxon>
        <taxon>Brettanomyces</taxon>
    </lineage>
</organism>
<dbReference type="SUPFAM" id="SSF54928">
    <property type="entry name" value="RNA-binding domain, RBD"/>
    <property type="match status" value="3"/>
</dbReference>
<dbReference type="CDD" id="cd12344">
    <property type="entry name" value="RRM1_SECp43_like"/>
    <property type="match status" value="1"/>
</dbReference>
<name>A0A8H6EZ63_DEKBR</name>
<feature type="domain" description="RRM" evidence="5">
    <location>
        <begin position="149"/>
        <end position="228"/>
    </location>
</feature>
<sequence>MFSANRQPGQEPAQSAGSGAPNSTGAGANDGSSASPLPQLWMGELDQRWDEITIRQIWAALLGPMGITIHSVKLIRDRQSSQMGLSNAGYCFVRFYNYEDASKVLTMFNGKPIPGSAGRRFFRLNWSSANIQAAAATSTRLPESTAPEFSIFVGDLPQGITEHLLYETFHARYPSCASAKVMIDQNTGRVRGFGFVKFFGNAERQRALTEMQDYVLLGRPIRVSPATHPSQSLRKPHGATVPIPRGPRGANGANGAGSAGSVGSNGAAGAIGAPQYAQFAKMPVQQSAPDQYYSDPSNTTVFVGGLNVPITEAQLQELFAKFGDITYVKIPVGKNCGFVQFYHRASAEAAITEMQGYDIGGGCRIRVSWGARAAQRLWFARQLQQPQPQLMVNPADSLGLCGALTDADDLQRVPYAVGMPGSAVSASGASGAEDSAPSQSAREMRLNSLLLAARDGNLDRLDLGSSIYRSSQDGANN</sequence>
<accession>A0A8H6EZ63</accession>
<dbReference type="AlphaFoldDB" id="A0A8H6EZ63"/>
<evidence type="ECO:0000259" key="5">
    <source>
        <dbReference type="PROSITE" id="PS50102"/>
    </source>
</evidence>
<dbReference type="GO" id="GO:0003729">
    <property type="term" value="F:mRNA binding"/>
    <property type="evidence" value="ECO:0007669"/>
    <property type="project" value="InterPro"/>
</dbReference>
<dbReference type="Gene3D" id="3.30.70.330">
    <property type="match status" value="3"/>
</dbReference>
<feature type="region of interest" description="Disordered" evidence="4">
    <location>
        <begin position="225"/>
        <end position="259"/>
    </location>
</feature>
<dbReference type="InterPro" id="IPR012677">
    <property type="entry name" value="Nucleotide-bd_a/b_plait_sf"/>
</dbReference>
<evidence type="ECO:0000313" key="7">
    <source>
        <dbReference type="Proteomes" id="UP000568158"/>
    </source>
</evidence>
<dbReference type="GO" id="GO:0005829">
    <property type="term" value="C:cytosol"/>
    <property type="evidence" value="ECO:0007669"/>
    <property type="project" value="TreeGrafter"/>
</dbReference>
<keyword evidence="1" id="KW-0677">Repeat</keyword>
<gene>
    <name evidence="6" type="ORF">HII12_000597</name>
</gene>
<feature type="region of interest" description="Disordered" evidence="4">
    <location>
        <begin position="1"/>
        <end position="33"/>
    </location>
</feature>
<evidence type="ECO:0000256" key="3">
    <source>
        <dbReference type="PROSITE-ProRule" id="PRU00176"/>
    </source>
</evidence>
<dbReference type="InterPro" id="IPR035979">
    <property type="entry name" value="RBD_domain_sf"/>
</dbReference>
<dbReference type="InterPro" id="IPR000504">
    <property type="entry name" value="RRM_dom"/>
</dbReference>
<proteinExistence type="predicted"/>
<dbReference type="PANTHER" id="PTHR47640">
    <property type="entry name" value="TRNA SELENOCYSTEINE 1-ASSOCIATED PROTEIN 1-RELATED-RELATED"/>
    <property type="match status" value="1"/>
</dbReference>
<feature type="domain" description="RRM" evidence="5">
    <location>
        <begin position="299"/>
        <end position="372"/>
    </location>
</feature>
<evidence type="ECO:0000256" key="2">
    <source>
        <dbReference type="ARBA" id="ARBA00022884"/>
    </source>
</evidence>
<dbReference type="PROSITE" id="PS50102">
    <property type="entry name" value="RRM"/>
    <property type="match status" value="3"/>
</dbReference>
<dbReference type="Proteomes" id="UP000568158">
    <property type="component" value="Unassembled WGS sequence"/>
</dbReference>
<evidence type="ECO:0000256" key="4">
    <source>
        <dbReference type="SAM" id="MobiDB-lite"/>
    </source>
</evidence>
<dbReference type="EMBL" id="JABCYN010000007">
    <property type="protein sequence ID" value="KAF6015805.1"/>
    <property type="molecule type" value="Genomic_DNA"/>
</dbReference>
<reference evidence="6 7" key="1">
    <citation type="journal article" date="2020" name="Appl. Microbiol. Biotechnol.">
        <title>Targeted gene deletion in Brettanomyces bruxellensis with an expression-free CRISPR-Cas9 system.</title>
        <authorList>
            <person name="Varela C."/>
            <person name="Bartel C."/>
            <person name="Onetto C."/>
            <person name="Borneman A."/>
        </authorList>
    </citation>
    <scope>NUCLEOTIDE SEQUENCE [LARGE SCALE GENOMIC DNA]</scope>
    <source>
        <strain evidence="6 7">AWRI1613</strain>
    </source>
</reference>
<protein>
    <recommendedName>
        <fullName evidence="5">RRM domain-containing protein</fullName>
    </recommendedName>
</protein>
<dbReference type="SMART" id="SM00360">
    <property type="entry name" value="RRM"/>
    <property type="match status" value="3"/>
</dbReference>
<keyword evidence="2 3" id="KW-0694">RNA-binding</keyword>
<dbReference type="InterPro" id="IPR050825">
    <property type="entry name" value="RBM42_RBP45_47-like"/>
</dbReference>
<evidence type="ECO:0000313" key="6">
    <source>
        <dbReference type="EMBL" id="KAF6015805.1"/>
    </source>
</evidence>